<sequence>MSNCAYVQLGGKKNNKLVNDLFKNVIGKKPVIVLYFAEWCGHCQSLKPTWNNTIDQLKMKKMINPNKVIYDDFNKYVIALEADAYDKEECPDVDPNVKGFPTINYYPPKKAPLESYEDERDEEHLKKWIGKKLDLGSVQSIPNQNGGKRRRVKRRKSKKTKKTKRRRKRKTRKTKRRRKRKSRK</sequence>
<dbReference type="PROSITE" id="PS00194">
    <property type="entry name" value="THIOREDOXIN_1"/>
    <property type="match status" value="1"/>
</dbReference>
<dbReference type="Gene3D" id="3.40.30.10">
    <property type="entry name" value="Glutaredoxin"/>
    <property type="match status" value="1"/>
</dbReference>
<dbReference type="InterPro" id="IPR017937">
    <property type="entry name" value="Thioredoxin_CS"/>
</dbReference>
<dbReference type="GO" id="GO:0003756">
    <property type="term" value="F:protein disulfide isomerase activity"/>
    <property type="evidence" value="ECO:0007669"/>
    <property type="project" value="TreeGrafter"/>
</dbReference>
<dbReference type="GO" id="GO:0005783">
    <property type="term" value="C:endoplasmic reticulum"/>
    <property type="evidence" value="ECO:0007669"/>
    <property type="project" value="TreeGrafter"/>
</dbReference>
<evidence type="ECO:0000313" key="5">
    <source>
        <dbReference type="EMBL" id="QHT05961.1"/>
    </source>
</evidence>
<dbReference type="PRINTS" id="PR00421">
    <property type="entry name" value="THIOREDOXIN"/>
</dbReference>
<dbReference type="InterPro" id="IPR013766">
    <property type="entry name" value="Thioredoxin_domain"/>
</dbReference>
<evidence type="ECO:0000256" key="1">
    <source>
        <dbReference type="ARBA" id="ARBA00006347"/>
    </source>
</evidence>
<name>A0A6C0CNB9_9ZZZZ</name>
<dbReference type="EMBL" id="MN739461">
    <property type="protein sequence ID" value="QHT05961.1"/>
    <property type="molecule type" value="Genomic_DNA"/>
</dbReference>
<dbReference type="InterPro" id="IPR036249">
    <property type="entry name" value="Thioredoxin-like_sf"/>
</dbReference>
<evidence type="ECO:0000259" key="4">
    <source>
        <dbReference type="PROSITE" id="PS51352"/>
    </source>
</evidence>
<evidence type="ECO:0000256" key="3">
    <source>
        <dbReference type="SAM" id="MobiDB-lite"/>
    </source>
</evidence>
<dbReference type="AlphaFoldDB" id="A0A6C0CNB9"/>
<dbReference type="InterPro" id="IPR051063">
    <property type="entry name" value="PDI"/>
</dbReference>
<organism evidence="5">
    <name type="scientific">viral metagenome</name>
    <dbReference type="NCBI Taxonomy" id="1070528"/>
    <lineage>
        <taxon>unclassified sequences</taxon>
        <taxon>metagenomes</taxon>
        <taxon>organismal metagenomes</taxon>
    </lineage>
</organism>
<feature type="compositionally biased region" description="Basic residues" evidence="3">
    <location>
        <begin position="147"/>
        <end position="184"/>
    </location>
</feature>
<evidence type="ECO:0000256" key="2">
    <source>
        <dbReference type="ARBA" id="ARBA00022729"/>
    </source>
</evidence>
<dbReference type="Pfam" id="PF00085">
    <property type="entry name" value="Thioredoxin"/>
    <property type="match status" value="1"/>
</dbReference>
<dbReference type="PROSITE" id="PS51352">
    <property type="entry name" value="THIOREDOXIN_2"/>
    <property type="match status" value="1"/>
</dbReference>
<proteinExistence type="inferred from homology"/>
<dbReference type="PANTHER" id="PTHR45672">
    <property type="entry name" value="PROTEIN DISULFIDE-ISOMERASE C17H9.14C-RELATED"/>
    <property type="match status" value="1"/>
</dbReference>
<keyword evidence="2" id="KW-0732">Signal</keyword>
<dbReference type="CDD" id="cd02961">
    <property type="entry name" value="PDI_a_family"/>
    <property type="match status" value="1"/>
</dbReference>
<comment type="similarity">
    <text evidence="1">Belongs to the protein disulfide isomerase family.</text>
</comment>
<reference evidence="5" key="1">
    <citation type="journal article" date="2020" name="Nature">
        <title>Giant virus diversity and host interactions through global metagenomics.</title>
        <authorList>
            <person name="Schulz F."/>
            <person name="Roux S."/>
            <person name="Paez-Espino D."/>
            <person name="Jungbluth S."/>
            <person name="Walsh D.A."/>
            <person name="Denef V.J."/>
            <person name="McMahon K.D."/>
            <person name="Konstantinidis K.T."/>
            <person name="Eloe-Fadrosh E.A."/>
            <person name="Kyrpides N.C."/>
            <person name="Woyke T."/>
        </authorList>
    </citation>
    <scope>NUCLEOTIDE SEQUENCE</scope>
    <source>
        <strain evidence="5">GVMAG-M-3300021425-14</strain>
    </source>
</reference>
<accession>A0A6C0CNB9</accession>
<feature type="compositionally biased region" description="Polar residues" evidence="3">
    <location>
        <begin position="137"/>
        <end position="146"/>
    </location>
</feature>
<protein>
    <recommendedName>
        <fullName evidence="4">Thioredoxin domain-containing protein</fullName>
    </recommendedName>
</protein>
<dbReference type="PANTHER" id="PTHR45672:SF3">
    <property type="entry name" value="THIOREDOXIN DOMAIN-CONTAINING PROTEIN 5"/>
    <property type="match status" value="1"/>
</dbReference>
<feature type="region of interest" description="Disordered" evidence="3">
    <location>
        <begin position="136"/>
        <end position="184"/>
    </location>
</feature>
<dbReference type="GO" id="GO:0006457">
    <property type="term" value="P:protein folding"/>
    <property type="evidence" value="ECO:0007669"/>
    <property type="project" value="TreeGrafter"/>
</dbReference>
<dbReference type="SUPFAM" id="SSF52833">
    <property type="entry name" value="Thioredoxin-like"/>
    <property type="match status" value="1"/>
</dbReference>
<feature type="domain" description="Thioredoxin" evidence="4">
    <location>
        <begin position="1"/>
        <end position="134"/>
    </location>
</feature>